<evidence type="ECO:0000313" key="3">
    <source>
        <dbReference type="Proteomes" id="UP001612741"/>
    </source>
</evidence>
<organism evidence="2 3">
    <name type="scientific">Nonomuraea typhae</name>
    <dbReference type="NCBI Taxonomy" id="2603600"/>
    <lineage>
        <taxon>Bacteria</taxon>
        <taxon>Bacillati</taxon>
        <taxon>Actinomycetota</taxon>
        <taxon>Actinomycetes</taxon>
        <taxon>Streptosporangiales</taxon>
        <taxon>Streptosporangiaceae</taxon>
        <taxon>Nonomuraea</taxon>
    </lineage>
</organism>
<dbReference type="Pfam" id="PF19054">
    <property type="entry name" value="DUF5753"/>
    <property type="match status" value="1"/>
</dbReference>
<evidence type="ECO:0000313" key="2">
    <source>
        <dbReference type="EMBL" id="MFI6501176.1"/>
    </source>
</evidence>
<dbReference type="InterPro" id="IPR043917">
    <property type="entry name" value="DUF5753"/>
</dbReference>
<feature type="domain" description="HTH cro/C1-type" evidence="1">
    <location>
        <begin position="41"/>
        <end position="95"/>
    </location>
</feature>
<dbReference type="Gene3D" id="1.10.260.40">
    <property type="entry name" value="lambda repressor-like DNA-binding domains"/>
    <property type="match status" value="1"/>
</dbReference>
<dbReference type="RefSeq" id="WP_397085528.1">
    <property type="nucleotide sequence ID" value="NZ_JBITGY010000007.1"/>
</dbReference>
<accession>A0ABW7YZM5</accession>
<dbReference type="CDD" id="cd00093">
    <property type="entry name" value="HTH_XRE"/>
    <property type="match status" value="1"/>
</dbReference>
<dbReference type="SMART" id="SM00530">
    <property type="entry name" value="HTH_XRE"/>
    <property type="match status" value="1"/>
</dbReference>
<proteinExistence type="predicted"/>
<gene>
    <name evidence="2" type="ORF">ACIBG2_27620</name>
</gene>
<name>A0ABW7YZM5_9ACTN</name>
<keyword evidence="3" id="KW-1185">Reference proteome</keyword>
<dbReference type="PROSITE" id="PS50943">
    <property type="entry name" value="HTH_CROC1"/>
    <property type="match status" value="1"/>
</dbReference>
<dbReference type="InterPro" id="IPR001387">
    <property type="entry name" value="Cro/C1-type_HTH"/>
</dbReference>
<comment type="caution">
    <text evidence="2">The sequence shown here is derived from an EMBL/GenBank/DDBJ whole genome shotgun (WGS) entry which is preliminary data.</text>
</comment>
<sequence length="296" mass="33003">MNVARYCTGGVYCPCGKGGGDPMRDPEPVLKSPRRKFGAYLREYRTAVDMRQKDLADALGWSLSKISMVERGERPADEEFAKQADRALQAGGALLALWRETADSAGRWPVWVARLVEIEQRADMLRVWQPLLVPGLLQTEEYARAIFRGKPGTTPDSVEKDVATRMERQSIIKAESGPILRVVLDEGVLTQPIGSEAVMAEQMAHLAEMDDHPRVNIHVLPRDSWLTTGLQGSFILASMSGMPDMAYIESITLSQITADAAHVLETKSRFEVLHGDALSRRASLQLIKEMERRWTT</sequence>
<evidence type="ECO:0000259" key="1">
    <source>
        <dbReference type="PROSITE" id="PS50943"/>
    </source>
</evidence>
<dbReference type="EMBL" id="JBITGY010000007">
    <property type="protein sequence ID" value="MFI6501176.1"/>
    <property type="molecule type" value="Genomic_DNA"/>
</dbReference>
<dbReference type="InterPro" id="IPR010982">
    <property type="entry name" value="Lambda_DNA-bd_dom_sf"/>
</dbReference>
<reference evidence="2 3" key="1">
    <citation type="submission" date="2024-10" db="EMBL/GenBank/DDBJ databases">
        <title>The Natural Products Discovery Center: Release of the First 8490 Sequenced Strains for Exploring Actinobacteria Biosynthetic Diversity.</title>
        <authorList>
            <person name="Kalkreuter E."/>
            <person name="Kautsar S.A."/>
            <person name="Yang D."/>
            <person name="Bader C.D."/>
            <person name="Teijaro C.N."/>
            <person name="Fluegel L."/>
            <person name="Davis C.M."/>
            <person name="Simpson J.R."/>
            <person name="Lauterbach L."/>
            <person name="Steele A.D."/>
            <person name="Gui C."/>
            <person name="Meng S."/>
            <person name="Li G."/>
            <person name="Viehrig K."/>
            <person name="Ye F."/>
            <person name="Su P."/>
            <person name="Kiefer A.F."/>
            <person name="Nichols A."/>
            <person name="Cepeda A.J."/>
            <person name="Yan W."/>
            <person name="Fan B."/>
            <person name="Jiang Y."/>
            <person name="Adhikari A."/>
            <person name="Zheng C.-J."/>
            <person name="Schuster L."/>
            <person name="Cowan T.M."/>
            <person name="Smanski M.J."/>
            <person name="Chevrette M.G."/>
            <person name="De Carvalho L.P.S."/>
            <person name="Shen B."/>
        </authorList>
    </citation>
    <scope>NUCLEOTIDE SEQUENCE [LARGE SCALE GENOMIC DNA]</scope>
    <source>
        <strain evidence="2 3">NPDC050545</strain>
    </source>
</reference>
<dbReference type="Pfam" id="PF13560">
    <property type="entry name" value="HTH_31"/>
    <property type="match status" value="1"/>
</dbReference>
<protein>
    <submittedName>
        <fullName evidence="2">Helix-turn-helix domain-containing protein</fullName>
    </submittedName>
</protein>
<dbReference type="Proteomes" id="UP001612741">
    <property type="component" value="Unassembled WGS sequence"/>
</dbReference>
<dbReference type="SUPFAM" id="SSF47413">
    <property type="entry name" value="lambda repressor-like DNA-binding domains"/>
    <property type="match status" value="1"/>
</dbReference>